<dbReference type="PANTHER" id="PTHR33116:SF78">
    <property type="entry name" value="OS12G0587133 PROTEIN"/>
    <property type="match status" value="1"/>
</dbReference>
<reference evidence="2 3" key="1">
    <citation type="submission" date="2020-06" db="EMBL/GenBank/DDBJ databases">
        <title>Transcriptomic and genomic resources for Thalictrum thalictroides and T. hernandezii: Facilitating candidate gene discovery in an emerging model plant lineage.</title>
        <authorList>
            <person name="Arias T."/>
            <person name="Riano-Pachon D.M."/>
            <person name="Di Stilio V.S."/>
        </authorList>
    </citation>
    <scope>NUCLEOTIDE SEQUENCE [LARGE SCALE GENOMIC DNA]</scope>
    <source>
        <strain evidence="3">cv. WT478/WT964</strain>
        <tissue evidence="2">Leaves</tissue>
    </source>
</reference>
<feature type="domain" description="Reverse transcriptase zinc-binding" evidence="1">
    <location>
        <begin position="74"/>
        <end position="142"/>
    </location>
</feature>
<dbReference type="EMBL" id="JABWDY010010353">
    <property type="protein sequence ID" value="KAF5200738.1"/>
    <property type="molecule type" value="Genomic_DNA"/>
</dbReference>
<proteinExistence type="predicted"/>
<dbReference type="Pfam" id="PF13966">
    <property type="entry name" value="zf-RVT"/>
    <property type="match status" value="1"/>
</dbReference>
<name>A0A7J6WVH5_THATH</name>
<dbReference type="OrthoDB" id="1938430at2759"/>
<evidence type="ECO:0000313" key="2">
    <source>
        <dbReference type="EMBL" id="KAF5200738.1"/>
    </source>
</evidence>
<evidence type="ECO:0000313" key="3">
    <source>
        <dbReference type="Proteomes" id="UP000554482"/>
    </source>
</evidence>
<sequence>MGILREKFDTQTRQRSRIRDSAKVCQFIINGEWILPHNRLEEMSELWRAVQTIRPSQNHEPDKLVWMPHPRGKYTIKTAYTVLRTQHPKTPWTRLFWTGACIPRQATIAWMAVQDTLMTQDRLVQWNSLKISNCVLCNNQISDRVTSLNSSATTYSPVPIIQRPSSQVSSLSSLCNQLLYDHYKQASNTSIYHWAQQHASSSTRPIPENGFHIFFECQLAGSIWKQALAWCGVTRKHTNSVKEWRWILRRLAGHSLHKLLIQTTLTATIYWIWGERNARIFKQQARTEQQLVQLIIRDVKIKLGSSKANYIDNDWNRLAAIQVGQAMNIVSTQQVWVSWEPPPQG</sequence>
<keyword evidence="3" id="KW-1185">Reference proteome</keyword>
<gene>
    <name evidence="2" type="ORF">FRX31_009674</name>
</gene>
<dbReference type="PANTHER" id="PTHR33116">
    <property type="entry name" value="REVERSE TRANSCRIPTASE ZINC-BINDING DOMAIN-CONTAINING PROTEIN-RELATED-RELATED"/>
    <property type="match status" value="1"/>
</dbReference>
<dbReference type="Proteomes" id="UP000554482">
    <property type="component" value="Unassembled WGS sequence"/>
</dbReference>
<organism evidence="2 3">
    <name type="scientific">Thalictrum thalictroides</name>
    <name type="common">Rue-anemone</name>
    <name type="synonym">Anemone thalictroides</name>
    <dbReference type="NCBI Taxonomy" id="46969"/>
    <lineage>
        <taxon>Eukaryota</taxon>
        <taxon>Viridiplantae</taxon>
        <taxon>Streptophyta</taxon>
        <taxon>Embryophyta</taxon>
        <taxon>Tracheophyta</taxon>
        <taxon>Spermatophyta</taxon>
        <taxon>Magnoliopsida</taxon>
        <taxon>Ranunculales</taxon>
        <taxon>Ranunculaceae</taxon>
        <taxon>Thalictroideae</taxon>
        <taxon>Thalictrum</taxon>
    </lineage>
</organism>
<protein>
    <recommendedName>
        <fullName evidence="1">Reverse transcriptase zinc-binding domain-containing protein</fullName>
    </recommendedName>
</protein>
<accession>A0A7J6WVH5</accession>
<dbReference type="InterPro" id="IPR026960">
    <property type="entry name" value="RVT-Znf"/>
</dbReference>
<dbReference type="AlphaFoldDB" id="A0A7J6WVH5"/>
<comment type="caution">
    <text evidence="2">The sequence shown here is derived from an EMBL/GenBank/DDBJ whole genome shotgun (WGS) entry which is preliminary data.</text>
</comment>
<evidence type="ECO:0000259" key="1">
    <source>
        <dbReference type="Pfam" id="PF13966"/>
    </source>
</evidence>